<dbReference type="PANTHER" id="PTHR43757:SF2">
    <property type="entry name" value="AMINOMETHYLTRANSFERASE, MITOCHONDRIAL"/>
    <property type="match status" value="1"/>
</dbReference>
<evidence type="ECO:0000259" key="2">
    <source>
        <dbReference type="Pfam" id="PF01571"/>
    </source>
</evidence>
<comment type="caution">
    <text evidence="4">The sequence shown here is derived from an EMBL/GenBank/DDBJ whole genome shotgun (WGS) entry which is preliminary data.</text>
</comment>
<feature type="domain" description="GCVT N-terminal" evidence="2">
    <location>
        <begin position="6"/>
        <end position="236"/>
    </location>
</feature>
<dbReference type="InterPro" id="IPR029043">
    <property type="entry name" value="GcvT/YgfZ_C"/>
</dbReference>
<sequence length="331" mass="37540">MLFKEDQAARAQHQAVRENAGWYLWTHDLVEVTGEDAAGFLDYLFVNHIKKAPVGRSKYTTMLDEQGRIIDDTIVMHMEEGKYWVSTLYAPQLIAWMDKHRGERRAAYRDITQEIRMFAVQGPNSLKLVDKLLEDSAGDLKRFQVKKDRAGHLEVWVHRSGFTGELGYELYCRTEDQEALRGQIAQAASEMGAPELTILEVYVRSLPMEKGFALRQDMYGLTPYACGLDWSVDLEKDFVGREALAQAAGQEPEYRLVGLEFQAESYEDIAQKEIVYCRGVPCGFVRAAIYGYTVEKNIGFAVLKNRRAQPGTQVTVGSNHSPAIVVEKSWL</sequence>
<name>A0A9D1JGT8_9FIRM</name>
<feature type="binding site" evidence="1">
    <location>
        <position position="169"/>
    </location>
    <ligand>
        <name>substrate</name>
    </ligand>
</feature>
<dbReference type="PANTHER" id="PTHR43757">
    <property type="entry name" value="AMINOMETHYLTRANSFERASE"/>
    <property type="match status" value="1"/>
</dbReference>
<dbReference type="InterPro" id="IPR013977">
    <property type="entry name" value="GcvT_C"/>
</dbReference>
<dbReference type="EMBL" id="DVHU01000092">
    <property type="protein sequence ID" value="HIR93806.1"/>
    <property type="molecule type" value="Genomic_DNA"/>
</dbReference>
<reference evidence="4" key="2">
    <citation type="journal article" date="2021" name="PeerJ">
        <title>Extensive microbial diversity within the chicken gut microbiome revealed by metagenomics and culture.</title>
        <authorList>
            <person name="Gilroy R."/>
            <person name="Ravi A."/>
            <person name="Getino M."/>
            <person name="Pursley I."/>
            <person name="Horton D.L."/>
            <person name="Alikhan N.F."/>
            <person name="Baker D."/>
            <person name="Gharbi K."/>
            <person name="Hall N."/>
            <person name="Watson M."/>
            <person name="Adriaenssens E.M."/>
            <person name="Foster-Nyarko E."/>
            <person name="Jarju S."/>
            <person name="Secka A."/>
            <person name="Antonio M."/>
            <person name="Oren A."/>
            <person name="Chaudhuri R.R."/>
            <person name="La Ragione R."/>
            <person name="Hildebrand F."/>
            <person name="Pallen M.J."/>
        </authorList>
    </citation>
    <scope>NUCLEOTIDE SEQUENCE</scope>
    <source>
        <strain evidence="4">ChiSxjej1B13-7041</strain>
    </source>
</reference>
<dbReference type="InterPro" id="IPR028896">
    <property type="entry name" value="GcvT/YgfZ/DmdA"/>
</dbReference>
<dbReference type="SUPFAM" id="SSF101790">
    <property type="entry name" value="Aminomethyltransferase beta-barrel domain"/>
    <property type="match status" value="1"/>
</dbReference>
<evidence type="ECO:0000259" key="3">
    <source>
        <dbReference type="Pfam" id="PF08669"/>
    </source>
</evidence>
<feature type="domain" description="Aminomethyltransferase C-terminal" evidence="3">
    <location>
        <begin position="255"/>
        <end position="328"/>
    </location>
</feature>
<reference evidence="4" key="1">
    <citation type="submission" date="2020-10" db="EMBL/GenBank/DDBJ databases">
        <authorList>
            <person name="Gilroy R."/>
        </authorList>
    </citation>
    <scope>NUCLEOTIDE SEQUENCE</scope>
    <source>
        <strain evidence="4">ChiSxjej1B13-7041</strain>
    </source>
</reference>
<dbReference type="GO" id="GO:0016740">
    <property type="term" value="F:transferase activity"/>
    <property type="evidence" value="ECO:0007669"/>
    <property type="project" value="UniProtKB-KW"/>
</dbReference>
<dbReference type="Gene3D" id="3.30.1360.120">
    <property type="entry name" value="Probable tRNA modification gtpase trme, domain 1"/>
    <property type="match status" value="1"/>
</dbReference>
<dbReference type="InterPro" id="IPR027266">
    <property type="entry name" value="TrmE/GcvT-like"/>
</dbReference>
<keyword evidence="4" id="KW-0808">Transferase</keyword>
<accession>A0A9D1JGT8</accession>
<proteinExistence type="predicted"/>
<evidence type="ECO:0000256" key="1">
    <source>
        <dbReference type="PIRSR" id="PIRSR006487-1"/>
    </source>
</evidence>
<evidence type="ECO:0000313" key="5">
    <source>
        <dbReference type="Proteomes" id="UP000886841"/>
    </source>
</evidence>
<dbReference type="InterPro" id="IPR006222">
    <property type="entry name" value="GCVT_N"/>
</dbReference>
<dbReference type="Pfam" id="PF01571">
    <property type="entry name" value="GCV_T"/>
    <property type="match status" value="1"/>
</dbReference>
<evidence type="ECO:0000313" key="4">
    <source>
        <dbReference type="EMBL" id="HIR93806.1"/>
    </source>
</evidence>
<dbReference type="Pfam" id="PF08669">
    <property type="entry name" value="GCV_T_C"/>
    <property type="match status" value="1"/>
</dbReference>
<protein>
    <submittedName>
        <fullName evidence="4">Aminomethyl transferase family protein</fullName>
    </submittedName>
</protein>
<dbReference type="Proteomes" id="UP000886841">
    <property type="component" value="Unassembled WGS sequence"/>
</dbReference>
<dbReference type="AlphaFoldDB" id="A0A9D1JGT8"/>
<dbReference type="SUPFAM" id="SSF103025">
    <property type="entry name" value="Folate-binding domain"/>
    <property type="match status" value="1"/>
</dbReference>
<gene>
    <name evidence="4" type="ORF">IAB98_10360</name>
</gene>
<dbReference type="PIRSF" id="PIRSF006487">
    <property type="entry name" value="GcvT"/>
    <property type="match status" value="1"/>
</dbReference>
<organism evidence="4 5">
    <name type="scientific">Candidatus Egerieimonas intestinavium</name>
    <dbReference type="NCBI Taxonomy" id="2840777"/>
    <lineage>
        <taxon>Bacteria</taxon>
        <taxon>Bacillati</taxon>
        <taxon>Bacillota</taxon>
        <taxon>Clostridia</taxon>
        <taxon>Lachnospirales</taxon>
        <taxon>Lachnospiraceae</taxon>
        <taxon>Lachnospiraceae incertae sedis</taxon>
        <taxon>Candidatus Egerieimonas</taxon>
    </lineage>
</organism>